<evidence type="ECO:0000256" key="1">
    <source>
        <dbReference type="SAM" id="MobiDB-lite"/>
    </source>
</evidence>
<sequence>MRPGFIGQEISASTLTPDSSSLSAVATATTSTSHQPSQTSEPSTSACIPVNMNVPEPRDLVWYPNGIGFTGPHGATPWIVMAIVVPIYITIMLPPWQLTGEEARRTAGHGNLPQEEQERMQPLCVLCDLIEFLCTHPPSIYNIVGFSLHLRHQTRAA</sequence>
<keyword evidence="4" id="KW-1185">Reference proteome</keyword>
<feature type="region of interest" description="Disordered" evidence="1">
    <location>
        <begin position="16"/>
        <end position="48"/>
    </location>
</feature>
<accession>A0A168EI04</accession>
<reference evidence="3 4" key="1">
    <citation type="journal article" date="2016" name="Genome Biol. Evol.">
        <title>Divergent and convergent evolution of fungal pathogenicity.</title>
        <authorList>
            <person name="Shang Y."/>
            <person name="Xiao G."/>
            <person name="Zheng P."/>
            <person name="Cen K."/>
            <person name="Zhan S."/>
            <person name="Wang C."/>
        </authorList>
    </citation>
    <scope>NUCLEOTIDE SEQUENCE [LARGE SCALE GENOMIC DNA]</scope>
    <source>
        <strain evidence="3 4">ARSEF 2679</strain>
    </source>
</reference>
<proteinExistence type="predicted"/>
<evidence type="ECO:0000313" key="3">
    <source>
        <dbReference type="EMBL" id="OAA73831.1"/>
    </source>
</evidence>
<keyword evidence="2" id="KW-0812">Transmembrane</keyword>
<keyword evidence="2" id="KW-0472">Membrane</keyword>
<dbReference type="GeneID" id="30017024"/>
<dbReference type="RefSeq" id="XP_018708789.1">
    <property type="nucleotide sequence ID" value="XM_018844339.1"/>
</dbReference>
<protein>
    <submittedName>
        <fullName evidence="3">Uncharacterized protein</fullName>
    </submittedName>
</protein>
<feature type="compositionally biased region" description="Low complexity" evidence="1">
    <location>
        <begin position="19"/>
        <end position="45"/>
    </location>
</feature>
<keyword evidence="2" id="KW-1133">Transmembrane helix</keyword>
<name>A0A168EI04_CORFA</name>
<evidence type="ECO:0000256" key="2">
    <source>
        <dbReference type="SAM" id="Phobius"/>
    </source>
</evidence>
<evidence type="ECO:0000313" key="4">
    <source>
        <dbReference type="Proteomes" id="UP000076744"/>
    </source>
</evidence>
<dbReference type="Proteomes" id="UP000076744">
    <property type="component" value="Unassembled WGS sequence"/>
</dbReference>
<dbReference type="EMBL" id="AZHB01000001">
    <property type="protein sequence ID" value="OAA73831.1"/>
    <property type="molecule type" value="Genomic_DNA"/>
</dbReference>
<gene>
    <name evidence="3" type="ORF">ISF_00732</name>
</gene>
<dbReference type="AlphaFoldDB" id="A0A168EI04"/>
<organism evidence="3 4">
    <name type="scientific">Cordyceps fumosorosea (strain ARSEF 2679)</name>
    <name type="common">Isaria fumosorosea</name>
    <dbReference type="NCBI Taxonomy" id="1081104"/>
    <lineage>
        <taxon>Eukaryota</taxon>
        <taxon>Fungi</taxon>
        <taxon>Dikarya</taxon>
        <taxon>Ascomycota</taxon>
        <taxon>Pezizomycotina</taxon>
        <taxon>Sordariomycetes</taxon>
        <taxon>Hypocreomycetidae</taxon>
        <taxon>Hypocreales</taxon>
        <taxon>Cordycipitaceae</taxon>
        <taxon>Cordyceps</taxon>
    </lineage>
</organism>
<comment type="caution">
    <text evidence="3">The sequence shown here is derived from an EMBL/GenBank/DDBJ whole genome shotgun (WGS) entry which is preliminary data.</text>
</comment>
<feature type="transmembrane region" description="Helical" evidence="2">
    <location>
        <begin position="78"/>
        <end position="96"/>
    </location>
</feature>